<protein>
    <recommendedName>
        <fullName evidence="3">Anti-sigma factor antagonist</fullName>
    </recommendedName>
</protein>
<keyword evidence="5" id="KW-0808">Transferase</keyword>
<dbReference type="PANTHER" id="PTHR35526:SF3">
    <property type="entry name" value="ANTI-SIGMA-F FACTOR RSBW"/>
    <property type="match status" value="1"/>
</dbReference>
<dbReference type="CDD" id="cd07043">
    <property type="entry name" value="STAS_anti-anti-sigma_factors"/>
    <property type="match status" value="1"/>
</dbReference>
<evidence type="ECO:0000256" key="3">
    <source>
        <dbReference type="RuleBase" id="RU003749"/>
    </source>
</evidence>
<reference evidence="5 6" key="1">
    <citation type="submission" date="2013-08" db="EMBL/GenBank/DDBJ databases">
        <authorList>
            <person name="Durkin A.S."/>
            <person name="Haft D.R."/>
            <person name="McCorrison J."/>
            <person name="Torralba M."/>
            <person name="Gillis M."/>
            <person name="Haft D.H."/>
            <person name="Methe B."/>
            <person name="Sutton G."/>
            <person name="Nelson K.E."/>
        </authorList>
    </citation>
    <scope>NUCLEOTIDE SEQUENCE [LARGE SCALE GENOMIC DNA]</scope>
    <source>
        <strain evidence="5 6">F0195</strain>
    </source>
</reference>
<comment type="caution">
    <text evidence="5">The sequence shown here is derived from an EMBL/GenBank/DDBJ whole genome shotgun (WGS) entry which is preliminary data.</text>
</comment>
<dbReference type="STRING" id="1125712.HMPREF1316_1782"/>
<dbReference type="Pfam" id="PF13581">
    <property type="entry name" value="HATPase_c_2"/>
    <property type="match status" value="1"/>
</dbReference>
<dbReference type="InterPro" id="IPR036890">
    <property type="entry name" value="HATPase_C_sf"/>
</dbReference>
<dbReference type="PROSITE" id="PS50801">
    <property type="entry name" value="STAS"/>
    <property type="match status" value="1"/>
</dbReference>
<dbReference type="InterPro" id="IPR003658">
    <property type="entry name" value="Anti-sigma_ant"/>
</dbReference>
<dbReference type="Gene3D" id="3.30.750.24">
    <property type="entry name" value="STAS domain"/>
    <property type="match status" value="1"/>
</dbReference>
<keyword evidence="2" id="KW-0723">Serine/threonine-protein kinase</keyword>
<keyword evidence="5" id="KW-0418">Kinase</keyword>
<dbReference type="SUPFAM" id="SSF55874">
    <property type="entry name" value="ATPase domain of HSP90 chaperone/DNA topoisomerase II/histidine kinase"/>
    <property type="match status" value="1"/>
</dbReference>
<dbReference type="InterPro" id="IPR036513">
    <property type="entry name" value="STAS_dom_sf"/>
</dbReference>
<dbReference type="NCBIfam" id="TIGR00377">
    <property type="entry name" value="ant_ant_sig"/>
    <property type="match status" value="1"/>
</dbReference>
<sequence>MLSMMGNKHRMERSTNIALVPVEGDVDVTTAPCLRRMVDALVAGGCRRIVLNMADVGYIDSAGVGLLLGEMRAIRSLGGLLSIVNASPCVMHTLRICRLVDLMPVSWVGERRTIEELDPSAEPLWRCSLRVNPMDMLATRAGVRRRLSHVGLTSDELFDLTLAVGEAMGNAVDHACCECSAISMACYSDRVVVDVTDCGCGFDAREVAARPHDDVERGRGIRLMRLLTDSVTIARRPSGTGTIVRLVKLLGQTSLR</sequence>
<accession>U2V5E8</accession>
<dbReference type="AlphaFoldDB" id="U2V5E8"/>
<gene>
    <name evidence="5" type="ORF">HMPREF1316_1782</name>
</gene>
<dbReference type="EMBL" id="AWEZ01000050">
    <property type="protein sequence ID" value="ERL07861.1"/>
    <property type="molecule type" value="Genomic_DNA"/>
</dbReference>
<dbReference type="Pfam" id="PF01740">
    <property type="entry name" value="STAS"/>
    <property type="match status" value="1"/>
</dbReference>
<comment type="similarity">
    <text evidence="1 3">Belongs to the anti-sigma-factor antagonist family.</text>
</comment>
<dbReference type="CDD" id="cd16936">
    <property type="entry name" value="HATPase_RsbW-like"/>
    <property type="match status" value="1"/>
</dbReference>
<dbReference type="InterPro" id="IPR050267">
    <property type="entry name" value="Anti-sigma-factor_SerPK"/>
</dbReference>
<dbReference type="GO" id="GO:0043856">
    <property type="term" value="F:anti-sigma factor antagonist activity"/>
    <property type="evidence" value="ECO:0007669"/>
    <property type="project" value="InterPro"/>
</dbReference>
<evidence type="ECO:0000259" key="4">
    <source>
        <dbReference type="PROSITE" id="PS50801"/>
    </source>
</evidence>
<dbReference type="SUPFAM" id="SSF52091">
    <property type="entry name" value="SpoIIaa-like"/>
    <property type="match status" value="1"/>
</dbReference>
<organism evidence="5 6">
    <name type="scientific">Olsenella profusa F0195</name>
    <dbReference type="NCBI Taxonomy" id="1125712"/>
    <lineage>
        <taxon>Bacteria</taxon>
        <taxon>Bacillati</taxon>
        <taxon>Actinomycetota</taxon>
        <taxon>Coriobacteriia</taxon>
        <taxon>Coriobacteriales</taxon>
        <taxon>Atopobiaceae</taxon>
        <taxon>Olsenella</taxon>
    </lineage>
</organism>
<dbReference type="GO" id="GO:0004674">
    <property type="term" value="F:protein serine/threonine kinase activity"/>
    <property type="evidence" value="ECO:0007669"/>
    <property type="project" value="UniProtKB-KW"/>
</dbReference>
<dbReference type="InterPro" id="IPR003594">
    <property type="entry name" value="HATPase_dom"/>
</dbReference>
<evidence type="ECO:0000313" key="6">
    <source>
        <dbReference type="Proteomes" id="UP000016638"/>
    </source>
</evidence>
<dbReference type="Proteomes" id="UP000016638">
    <property type="component" value="Unassembled WGS sequence"/>
</dbReference>
<dbReference type="PATRIC" id="fig|1125712.3.peg.1496"/>
<dbReference type="eggNOG" id="COG2172">
    <property type="taxonomic scope" value="Bacteria"/>
</dbReference>
<dbReference type="eggNOG" id="COG1366">
    <property type="taxonomic scope" value="Bacteria"/>
</dbReference>
<feature type="domain" description="STAS" evidence="4">
    <location>
        <begin position="7"/>
        <end position="124"/>
    </location>
</feature>
<evidence type="ECO:0000256" key="2">
    <source>
        <dbReference type="ARBA" id="ARBA00022527"/>
    </source>
</evidence>
<dbReference type="InterPro" id="IPR002645">
    <property type="entry name" value="STAS_dom"/>
</dbReference>
<evidence type="ECO:0000313" key="5">
    <source>
        <dbReference type="EMBL" id="ERL07861.1"/>
    </source>
</evidence>
<evidence type="ECO:0000256" key="1">
    <source>
        <dbReference type="ARBA" id="ARBA00009013"/>
    </source>
</evidence>
<dbReference type="PANTHER" id="PTHR35526">
    <property type="entry name" value="ANTI-SIGMA-F FACTOR RSBW-RELATED"/>
    <property type="match status" value="1"/>
</dbReference>
<keyword evidence="6" id="KW-1185">Reference proteome</keyword>
<dbReference type="Gene3D" id="3.30.565.10">
    <property type="entry name" value="Histidine kinase-like ATPase, C-terminal domain"/>
    <property type="match status" value="1"/>
</dbReference>
<name>U2V5E8_9ACTN</name>
<proteinExistence type="inferred from homology"/>